<organism evidence="1 2">
    <name type="scientific">Vararia minispora EC-137</name>
    <dbReference type="NCBI Taxonomy" id="1314806"/>
    <lineage>
        <taxon>Eukaryota</taxon>
        <taxon>Fungi</taxon>
        <taxon>Dikarya</taxon>
        <taxon>Basidiomycota</taxon>
        <taxon>Agaricomycotina</taxon>
        <taxon>Agaricomycetes</taxon>
        <taxon>Russulales</taxon>
        <taxon>Lachnocladiaceae</taxon>
        <taxon>Vararia</taxon>
    </lineage>
</organism>
<proteinExistence type="predicted"/>
<comment type="caution">
    <text evidence="1">The sequence shown here is derived from an EMBL/GenBank/DDBJ whole genome shotgun (WGS) entry which is preliminary data.</text>
</comment>
<protein>
    <submittedName>
        <fullName evidence="1">Fatty acid desaturase-domain-containing protein</fullName>
    </submittedName>
</protein>
<dbReference type="EMBL" id="MU273631">
    <property type="protein sequence ID" value="KAI0030259.1"/>
    <property type="molecule type" value="Genomic_DNA"/>
</dbReference>
<accession>A0ACB8QEK3</accession>
<reference evidence="1" key="2">
    <citation type="journal article" date="2022" name="New Phytol.">
        <title>Evolutionary transition to the ectomycorrhizal habit in the genomes of a hyperdiverse lineage of mushroom-forming fungi.</title>
        <authorList>
            <person name="Looney B."/>
            <person name="Miyauchi S."/>
            <person name="Morin E."/>
            <person name="Drula E."/>
            <person name="Courty P.E."/>
            <person name="Kohler A."/>
            <person name="Kuo A."/>
            <person name="LaButti K."/>
            <person name="Pangilinan J."/>
            <person name="Lipzen A."/>
            <person name="Riley R."/>
            <person name="Andreopoulos W."/>
            <person name="He G."/>
            <person name="Johnson J."/>
            <person name="Nolan M."/>
            <person name="Tritt A."/>
            <person name="Barry K.W."/>
            <person name="Grigoriev I.V."/>
            <person name="Nagy L.G."/>
            <person name="Hibbett D."/>
            <person name="Henrissat B."/>
            <person name="Matheny P.B."/>
            <person name="Labbe J."/>
            <person name="Martin F.M."/>
        </authorList>
    </citation>
    <scope>NUCLEOTIDE SEQUENCE</scope>
    <source>
        <strain evidence="1">EC-137</strain>
    </source>
</reference>
<reference evidence="1" key="1">
    <citation type="submission" date="2021-02" db="EMBL/GenBank/DDBJ databases">
        <authorList>
            <consortium name="DOE Joint Genome Institute"/>
            <person name="Ahrendt S."/>
            <person name="Looney B.P."/>
            <person name="Miyauchi S."/>
            <person name="Morin E."/>
            <person name="Drula E."/>
            <person name="Courty P.E."/>
            <person name="Chicoki N."/>
            <person name="Fauchery L."/>
            <person name="Kohler A."/>
            <person name="Kuo A."/>
            <person name="Labutti K."/>
            <person name="Pangilinan J."/>
            <person name="Lipzen A."/>
            <person name="Riley R."/>
            <person name="Andreopoulos W."/>
            <person name="He G."/>
            <person name="Johnson J."/>
            <person name="Barry K.W."/>
            <person name="Grigoriev I.V."/>
            <person name="Nagy L."/>
            <person name="Hibbett D."/>
            <person name="Henrissat B."/>
            <person name="Matheny P.B."/>
            <person name="Labbe J."/>
            <person name="Martin F."/>
        </authorList>
    </citation>
    <scope>NUCLEOTIDE SEQUENCE</scope>
    <source>
        <strain evidence="1">EC-137</strain>
    </source>
</reference>
<gene>
    <name evidence="1" type="ORF">K488DRAFT_54594</name>
</gene>
<feature type="non-terminal residue" evidence="1">
    <location>
        <position position="1"/>
    </location>
</feature>
<name>A0ACB8QEK3_9AGAM</name>
<dbReference type="Proteomes" id="UP000814128">
    <property type="component" value="Unassembled WGS sequence"/>
</dbReference>
<sequence>SAIPPDCLVRSTIRSLLYVGRDIAFIVSFGIAIRAVDYHLSPLQPRYSPGDIAITIVRWIAWLTYFWFQGLAFTGLWILGHEAGHGSLSPSRILCDTIGYTIHSSLGSPYYSWRFSHKQHHDFNGHMDRDQHFIPKTRSSPSSAPERLSAVEMFIESVEDTPIYQVLSLVVRQLIGFQLYLLFNLSGQPEYPSWTSHFNPNSIMFRPDQFWDIILSDVGVVCAILMTCSFAHKFGWGMVTRMYIVPWLLMSHWISMIVFLQHRDPYIPHYRQGEWTYVRGTLATMDRPFLGWQGKLFLHYISHCHVVHHLYSTIPFYHAERATEAIKPILGNHYNHCDTSAFQALWNNYRGCQYVDSTGDILFFRDKRGNSKRAPFGVVKAWI</sequence>
<evidence type="ECO:0000313" key="1">
    <source>
        <dbReference type="EMBL" id="KAI0030259.1"/>
    </source>
</evidence>
<evidence type="ECO:0000313" key="2">
    <source>
        <dbReference type="Proteomes" id="UP000814128"/>
    </source>
</evidence>
<keyword evidence="2" id="KW-1185">Reference proteome</keyword>